<dbReference type="InterPro" id="IPR022369">
    <property type="entry name" value="Integral_membrane_TerC_rswitch"/>
</dbReference>
<keyword evidence="8" id="KW-1185">Reference proteome</keyword>
<comment type="similarity">
    <text evidence="2">Belongs to the TerC family.</text>
</comment>
<dbReference type="PANTHER" id="PTHR30238">
    <property type="entry name" value="MEMBRANE BOUND PREDICTED REDOX MODULATOR"/>
    <property type="match status" value="1"/>
</dbReference>
<evidence type="ECO:0000256" key="6">
    <source>
        <dbReference type="SAM" id="Phobius"/>
    </source>
</evidence>
<keyword evidence="4 6" id="KW-1133">Transmembrane helix</keyword>
<evidence type="ECO:0000256" key="2">
    <source>
        <dbReference type="ARBA" id="ARBA00007511"/>
    </source>
</evidence>
<dbReference type="RefSeq" id="WP_380972540.1">
    <property type="nucleotide sequence ID" value="NZ_JBHTEF010000001.1"/>
</dbReference>
<keyword evidence="3 6" id="KW-0812">Transmembrane</keyword>
<feature type="transmembrane region" description="Helical" evidence="6">
    <location>
        <begin position="256"/>
        <end position="279"/>
    </location>
</feature>
<feature type="transmembrane region" description="Helical" evidence="6">
    <location>
        <begin position="72"/>
        <end position="91"/>
    </location>
</feature>
<feature type="transmembrane region" description="Helical" evidence="6">
    <location>
        <begin position="299"/>
        <end position="321"/>
    </location>
</feature>
<dbReference type="Proteomes" id="UP001596527">
    <property type="component" value="Unassembled WGS sequence"/>
</dbReference>
<dbReference type="PANTHER" id="PTHR30238:SF0">
    <property type="entry name" value="THYLAKOID MEMBRANE PROTEIN TERC, CHLOROPLASTIC"/>
    <property type="match status" value="1"/>
</dbReference>
<comment type="caution">
    <text evidence="7">The sequence shown here is derived from an EMBL/GenBank/DDBJ whole genome shotgun (WGS) entry which is preliminary data.</text>
</comment>
<keyword evidence="5 6" id="KW-0472">Membrane</keyword>
<evidence type="ECO:0000256" key="3">
    <source>
        <dbReference type="ARBA" id="ARBA00022692"/>
    </source>
</evidence>
<evidence type="ECO:0000256" key="4">
    <source>
        <dbReference type="ARBA" id="ARBA00022989"/>
    </source>
</evidence>
<evidence type="ECO:0000256" key="5">
    <source>
        <dbReference type="ARBA" id="ARBA00023136"/>
    </source>
</evidence>
<organism evidence="7 8">
    <name type="scientific">Schaalia naturae</name>
    <dbReference type="NCBI Taxonomy" id="635203"/>
    <lineage>
        <taxon>Bacteria</taxon>
        <taxon>Bacillati</taxon>
        <taxon>Actinomycetota</taxon>
        <taxon>Actinomycetes</taxon>
        <taxon>Actinomycetales</taxon>
        <taxon>Actinomycetaceae</taxon>
        <taxon>Schaalia</taxon>
    </lineage>
</organism>
<proteinExistence type="inferred from homology"/>
<name>A0ABW2SK36_9ACTO</name>
<gene>
    <name evidence="7" type="ORF">ACFQWG_04530</name>
</gene>
<feature type="transmembrane region" description="Helical" evidence="6">
    <location>
        <begin position="129"/>
        <end position="145"/>
    </location>
</feature>
<sequence>MQVHVLGWIGLAIVVIALITVDMVGHVRKAHAPTMKEAATWTLGYVALALAFGLVIWGVYGGAYAGEYYAGWMTEWSLSLDNLFVFIIIMNSFRVPREYQQKALMCGIIIALVLRLIFILIGAALIERFSWIFFLFGAWLLWTAYSQVRQGTGVEEPEGEEYRENKFVRTIRRVFPVTDGFVGDRFLHRHGGKTYLTPLLLVVLALGSADLMFAFDSIPAIFGLTKEAYLVFACNAFALLGLRQLYFLIDGLMERLVYLHYGLAVILAFIGAKLILHALHENTLPFINGGQGLEGVPDIGIPVSLGVIAGTLVITVLASVLRSRSLRQSEAAATEDVLTER</sequence>
<reference evidence="8" key="1">
    <citation type="journal article" date="2019" name="Int. J. Syst. Evol. Microbiol.">
        <title>The Global Catalogue of Microorganisms (GCM) 10K type strain sequencing project: providing services to taxonomists for standard genome sequencing and annotation.</title>
        <authorList>
            <consortium name="The Broad Institute Genomics Platform"/>
            <consortium name="The Broad Institute Genome Sequencing Center for Infectious Disease"/>
            <person name="Wu L."/>
            <person name="Ma J."/>
        </authorList>
    </citation>
    <scope>NUCLEOTIDE SEQUENCE [LARGE SCALE GENOMIC DNA]</scope>
    <source>
        <strain evidence="8">CCUG 56698</strain>
    </source>
</reference>
<dbReference type="NCBIfam" id="TIGR03718">
    <property type="entry name" value="R_switched_Alx"/>
    <property type="match status" value="1"/>
</dbReference>
<evidence type="ECO:0000313" key="7">
    <source>
        <dbReference type="EMBL" id="MFC7580484.1"/>
    </source>
</evidence>
<dbReference type="Pfam" id="PF03741">
    <property type="entry name" value="TerC"/>
    <property type="match status" value="1"/>
</dbReference>
<feature type="transmembrane region" description="Helical" evidence="6">
    <location>
        <begin position="195"/>
        <end position="222"/>
    </location>
</feature>
<evidence type="ECO:0000256" key="1">
    <source>
        <dbReference type="ARBA" id="ARBA00004141"/>
    </source>
</evidence>
<comment type="subcellular location">
    <subcellularLocation>
        <location evidence="1">Membrane</location>
        <topology evidence="1">Multi-pass membrane protein</topology>
    </subcellularLocation>
</comment>
<feature type="transmembrane region" description="Helical" evidence="6">
    <location>
        <begin position="6"/>
        <end position="27"/>
    </location>
</feature>
<feature type="transmembrane region" description="Helical" evidence="6">
    <location>
        <begin position="228"/>
        <end position="249"/>
    </location>
</feature>
<accession>A0ABW2SK36</accession>
<dbReference type="InterPro" id="IPR005496">
    <property type="entry name" value="Integral_membrane_TerC"/>
</dbReference>
<protein>
    <submittedName>
        <fullName evidence="7">TerC family protein</fullName>
    </submittedName>
</protein>
<dbReference type="EMBL" id="JBHTEF010000001">
    <property type="protein sequence ID" value="MFC7580484.1"/>
    <property type="molecule type" value="Genomic_DNA"/>
</dbReference>
<evidence type="ECO:0000313" key="8">
    <source>
        <dbReference type="Proteomes" id="UP001596527"/>
    </source>
</evidence>
<feature type="transmembrane region" description="Helical" evidence="6">
    <location>
        <begin position="39"/>
        <end position="60"/>
    </location>
</feature>
<feature type="transmembrane region" description="Helical" evidence="6">
    <location>
        <begin position="103"/>
        <end position="123"/>
    </location>
</feature>